<sequence>MALHFGIRPLDHWFMAPTKQLASRCVMDPVQVLESVPCYLMIHSGSTFMTLPSSTAVLKHVMKFANNATMHDTGRIALRHWLVEGVTVIEVLLGTCEVLGSTFNVSIFIIRGS</sequence>
<accession>A0A7S4G4F3</accession>
<dbReference type="EMBL" id="HBJA01104571">
    <property type="protein sequence ID" value="CAE0824829.1"/>
    <property type="molecule type" value="Transcribed_RNA"/>
</dbReference>
<protein>
    <submittedName>
        <fullName evidence="1">Uncharacterized protein</fullName>
    </submittedName>
</protein>
<evidence type="ECO:0000313" key="1">
    <source>
        <dbReference type="EMBL" id="CAE0824829.1"/>
    </source>
</evidence>
<name>A0A7S4G4F3_9EUGL</name>
<organism evidence="1">
    <name type="scientific">Eutreptiella gymnastica</name>
    <dbReference type="NCBI Taxonomy" id="73025"/>
    <lineage>
        <taxon>Eukaryota</taxon>
        <taxon>Discoba</taxon>
        <taxon>Euglenozoa</taxon>
        <taxon>Euglenida</taxon>
        <taxon>Spirocuta</taxon>
        <taxon>Euglenophyceae</taxon>
        <taxon>Eutreptiales</taxon>
        <taxon>Eutreptiaceae</taxon>
        <taxon>Eutreptiella</taxon>
    </lineage>
</organism>
<dbReference type="AlphaFoldDB" id="A0A7S4G4F3"/>
<reference evidence="1" key="1">
    <citation type="submission" date="2021-01" db="EMBL/GenBank/DDBJ databases">
        <authorList>
            <person name="Corre E."/>
            <person name="Pelletier E."/>
            <person name="Niang G."/>
            <person name="Scheremetjew M."/>
            <person name="Finn R."/>
            <person name="Kale V."/>
            <person name="Holt S."/>
            <person name="Cochrane G."/>
            <person name="Meng A."/>
            <person name="Brown T."/>
            <person name="Cohen L."/>
        </authorList>
    </citation>
    <scope>NUCLEOTIDE SEQUENCE</scope>
    <source>
        <strain evidence="1">CCMP1594</strain>
    </source>
</reference>
<proteinExistence type="predicted"/>
<gene>
    <name evidence="1" type="ORF">EGYM00163_LOCUS36072</name>
</gene>